<evidence type="ECO:0008006" key="4">
    <source>
        <dbReference type="Google" id="ProtNLM"/>
    </source>
</evidence>
<dbReference type="Proteomes" id="UP000320762">
    <property type="component" value="Unassembled WGS sequence"/>
</dbReference>
<accession>A0A550C371</accession>
<feature type="region of interest" description="Disordered" evidence="1">
    <location>
        <begin position="1"/>
        <end position="42"/>
    </location>
</feature>
<dbReference type="AlphaFoldDB" id="A0A550C371"/>
<evidence type="ECO:0000313" key="3">
    <source>
        <dbReference type="Proteomes" id="UP000320762"/>
    </source>
</evidence>
<dbReference type="PANTHER" id="PTHR31859">
    <property type="entry name" value="TETRATRICOPEPTIDE REPEAT PROTEIN 39 FAMILY MEMBER"/>
    <property type="match status" value="1"/>
</dbReference>
<gene>
    <name evidence="2" type="ORF">BD626DRAFT_409302</name>
</gene>
<sequence>MREAEPTTNGAPHPTAVSKQDGAAPSYQSAFTGGPPPVRTPYKHNHAIDDIKCVAYALELFLASHMHESEEYCDVNDKKKERMYFATGYGLIQCIKGLMSYEDEDLLAGITHTKRGITIASAHRKKAPSMTTRLAGLVVSSLSTSSVAWIKSMTLVERHAELTYTETMFEKSLLGIVYSGDWLAFIREILNMRTIMNTYRQLGKFVETMDEEGKGNEIDAHFRSGVYLGVGASNLILSLMPARLLTIVELFGYKGDRKFGLEMLQKAGGWTVDSDEPGVSARDEGLRRSICDMVLLMFHLVLSSFTIDCVDLSMAQKILDWNLKRYPDSVFFQFGAGRLSLVRSQPKKAIAHYTKAREVQTQYKNLHHVSYWEIALADLALWDAKASLDCWKILEEQATWSKCIYSYGYAVCLLESAASGPEGDEDRKTAAALLAQVPNLRQRIAGKSIPLEKFFARKARKFQLQNGRLALPALEAAYIWLTITHAPRYVLTERMLPAVWTQLAALGVAHAGEEGEKPSDARAAAYGAGFWDDFALSRFLEGVCLRYVAYPGWQDPDAIPDPEDPVGTAIPDAGAHAVAAFLQIFEFGPKIELDHHIVYHAHYEYGRLLACQGDKTGAQAQFDLVQSGKPLEVNAVGRKGKYSMENALMMRTHAAVEALQSNRL</sequence>
<dbReference type="EMBL" id="VDMD01000029">
    <property type="protein sequence ID" value="TRM59257.1"/>
    <property type="molecule type" value="Genomic_DNA"/>
</dbReference>
<dbReference type="GO" id="GO:0005634">
    <property type="term" value="C:nucleus"/>
    <property type="evidence" value="ECO:0007669"/>
    <property type="project" value="TreeGrafter"/>
</dbReference>
<evidence type="ECO:0000256" key="1">
    <source>
        <dbReference type="SAM" id="MobiDB-lite"/>
    </source>
</evidence>
<dbReference type="OrthoDB" id="43460at2759"/>
<dbReference type="InterPro" id="IPR019412">
    <property type="entry name" value="IML2/TPR_39"/>
</dbReference>
<protein>
    <recommendedName>
        <fullName evidence="4">Tetratricopeptide repeat protein 39B</fullName>
    </recommendedName>
</protein>
<reference evidence="2 3" key="1">
    <citation type="journal article" date="2019" name="New Phytol.">
        <title>Comparative genomics reveals unique wood-decay strategies and fruiting body development in the Schizophyllaceae.</title>
        <authorList>
            <person name="Almasi E."/>
            <person name="Sahu N."/>
            <person name="Krizsan K."/>
            <person name="Balint B."/>
            <person name="Kovacs G.M."/>
            <person name="Kiss B."/>
            <person name="Cseklye J."/>
            <person name="Drula E."/>
            <person name="Henrissat B."/>
            <person name="Nagy I."/>
            <person name="Chovatia M."/>
            <person name="Adam C."/>
            <person name="LaButti K."/>
            <person name="Lipzen A."/>
            <person name="Riley R."/>
            <person name="Grigoriev I.V."/>
            <person name="Nagy L.G."/>
        </authorList>
    </citation>
    <scope>NUCLEOTIDE SEQUENCE [LARGE SCALE GENOMIC DNA]</scope>
    <source>
        <strain evidence="2 3">NL-1724</strain>
    </source>
</reference>
<comment type="caution">
    <text evidence="2">The sequence shown here is derived from an EMBL/GenBank/DDBJ whole genome shotgun (WGS) entry which is preliminary data.</text>
</comment>
<evidence type="ECO:0000313" key="2">
    <source>
        <dbReference type="EMBL" id="TRM59257.1"/>
    </source>
</evidence>
<dbReference type="GO" id="GO:0005741">
    <property type="term" value="C:mitochondrial outer membrane"/>
    <property type="evidence" value="ECO:0007669"/>
    <property type="project" value="TreeGrafter"/>
</dbReference>
<name>A0A550C371_9AGAR</name>
<feature type="compositionally biased region" description="Polar residues" evidence="1">
    <location>
        <begin position="1"/>
        <end position="10"/>
    </location>
</feature>
<organism evidence="2 3">
    <name type="scientific">Schizophyllum amplum</name>
    <dbReference type="NCBI Taxonomy" id="97359"/>
    <lineage>
        <taxon>Eukaryota</taxon>
        <taxon>Fungi</taxon>
        <taxon>Dikarya</taxon>
        <taxon>Basidiomycota</taxon>
        <taxon>Agaricomycotina</taxon>
        <taxon>Agaricomycetes</taxon>
        <taxon>Agaricomycetidae</taxon>
        <taxon>Agaricales</taxon>
        <taxon>Schizophyllaceae</taxon>
        <taxon>Schizophyllum</taxon>
    </lineage>
</organism>
<proteinExistence type="predicted"/>
<dbReference type="PANTHER" id="PTHR31859:SF1">
    <property type="entry name" value="TETRATRICOPEPTIDE REPEAT PROTEIN 39C"/>
    <property type="match status" value="1"/>
</dbReference>
<dbReference type="GO" id="GO:0005829">
    <property type="term" value="C:cytosol"/>
    <property type="evidence" value="ECO:0007669"/>
    <property type="project" value="TreeGrafter"/>
</dbReference>
<keyword evidence="3" id="KW-1185">Reference proteome</keyword>
<dbReference type="Pfam" id="PF10300">
    <property type="entry name" value="Iml2-TPR_39"/>
    <property type="match status" value="1"/>
</dbReference>